<gene>
    <name evidence="2" type="ORF">P7E30_18250</name>
</gene>
<dbReference type="AlphaFoldDB" id="A0AAE4KZ71"/>
<accession>A0AAE4KZ71</accession>
<organism evidence="2 3">
    <name type="scientific">Enterococcus gallinarum</name>
    <dbReference type="NCBI Taxonomy" id="1353"/>
    <lineage>
        <taxon>Bacteria</taxon>
        <taxon>Bacillati</taxon>
        <taxon>Bacillota</taxon>
        <taxon>Bacilli</taxon>
        <taxon>Lactobacillales</taxon>
        <taxon>Enterococcaceae</taxon>
        <taxon>Enterococcus</taxon>
    </lineage>
</organism>
<name>A0AAE4KZ71_ENTGA</name>
<comment type="caution">
    <text evidence="2">The sequence shown here is derived from an EMBL/GenBank/DDBJ whole genome shotgun (WGS) entry which is preliminary data.</text>
</comment>
<keyword evidence="1" id="KW-0472">Membrane</keyword>
<keyword evidence="1" id="KW-0812">Transmembrane</keyword>
<dbReference type="Proteomes" id="UP001183682">
    <property type="component" value="Unassembled WGS sequence"/>
</dbReference>
<keyword evidence="1" id="KW-1133">Transmembrane helix</keyword>
<proteinExistence type="predicted"/>
<evidence type="ECO:0000313" key="3">
    <source>
        <dbReference type="Proteomes" id="UP001183682"/>
    </source>
</evidence>
<dbReference type="EMBL" id="JARPZN010000032">
    <property type="protein sequence ID" value="MDT2692106.1"/>
    <property type="molecule type" value="Genomic_DNA"/>
</dbReference>
<reference evidence="2" key="1">
    <citation type="submission" date="2023-03" db="EMBL/GenBank/DDBJ databases">
        <authorList>
            <person name="Shen W."/>
            <person name="Cai J."/>
        </authorList>
    </citation>
    <scope>NUCLEOTIDE SEQUENCE</scope>
    <source>
        <strain evidence="2">K69-2</strain>
    </source>
</reference>
<dbReference type="RefSeq" id="WP_208787750.1">
    <property type="nucleotide sequence ID" value="NZ_BTSN01000038.1"/>
</dbReference>
<sequence length="164" mass="18404">MANQLTEVEVLRKLGIPDFRHLSKDKVMSFASMLQDMDPEVAKKALEQFPEFAKVSLQAMTDYKETLNKTLEKDKDSSNRVYDAYDQIISTLRIAAEKEDVPFEEKQFYINKMVEVAQMADKKDSENKKFNWAVLGQAALAAVVLVGGTAAVLGGKTDIKLPKL</sequence>
<feature type="transmembrane region" description="Helical" evidence="1">
    <location>
        <begin position="132"/>
        <end position="154"/>
    </location>
</feature>
<protein>
    <submittedName>
        <fullName evidence="2">Uncharacterized protein</fullName>
    </submittedName>
</protein>
<evidence type="ECO:0000256" key="1">
    <source>
        <dbReference type="SAM" id="Phobius"/>
    </source>
</evidence>
<evidence type="ECO:0000313" key="2">
    <source>
        <dbReference type="EMBL" id="MDT2692106.1"/>
    </source>
</evidence>